<dbReference type="AlphaFoldDB" id="A0A392SM67"/>
<keyword evidence="3" id="KW-1185">Reference proteome</keyword>
<proteinExistence type="predicted"/>
<protein>
    <submittedName>
        <fullName evidence="2">Uncharacterized protein</fullName>
    </submittedName>
</protein>
<reference evidence="2 3" key="1">
    <citation type="journal article" date="2018" name="Front. Plant Sci.">
        <title>Red Clover (Trifolium pratense) and Zigzag Clover (T. medium) - A Picture of Genomic Similarities and Differences.</title>
        <authorList>
            <person name="Dluhosova J."/>
            <person name="Istvanek J."/>
            <person name="Nedelnik J."/>
            <person name="Repkova J."/>
        </authorList>
    </citation>
    <scope>NUCLEOTIDE SEQUENCE [LARGE SCALE GENOMIC DNA]</scope>
    <source>
        <strain evidence="3">cv. 10/8</strain>
        <tissue evidence="2">Leaf</tissue>
    </source>
</reference>
<feature type="non-terminal residue" evidence="2">
    <location>
        <position position="71"/>
    </location>
</feature>
<evidence type="ECO:0000313" key="2">
    <source>
        <dbReference type="EMBL" id="MCI49497.1"/>
    </source>
</evidence>
<sequence length="71" mass="8009">MNNRKKTPISSLSGSWNQLYSPSSTDKEEAAQNESDENWLEGKHLEENLSSSLQKEENSSYPSEKEENSSS</sequence>
<feature type="region of interest" description="Disordered" evidence="1">
    <location>
        <begin position="1"/>
        <end position="71"/>
    </location>
</feature>
<evidence type="ECO:0000256" key="1">
    <source>
        <dbReference type="SAM" id="MobiDB-lite"/>
    </source>
</evidence>
<accession>A0A392SM67</accession>
<name>A0A392SM67_9FABA</name>
<dbReference type="Proteomes" id="UP000265520">
    <property type="component" value="Unassembled WGS sequence"/>
</dbReference>
<feature type="compositionally biased region" description="Basic and acidic residues" evidence="1">
    <location>
        <begin position="54"/>
        <end position="71"/>
    </location>
</feature>
<dbReference type="EMBL" id="LXQA010402055">
    <property type="protein sequence ID" value="MCI49497.1"/>
    <property type="molecule type" value="Genomic_DNA"/>
</dbReference>
<evidence type="ECO:0000313" key="3">
    <source>
        <dbReference type="Proteomes" id="UP000265520"/>
    </source>
</evidence>
<comment type="caution">
    <text evidence="2">The sequence shown here is derived from an EMBL/GenBank/DDBJ whole genome shotgun (WGS) entry which is preliminary data.</text>
</comment>
<organism evidence="2 3">
    <name type="scientific">Trifolium medium</name>
    <dbReference type="NCBI Taxonomy" id="97028"/>
    <lineage>
        <taxon>Eukaryota</taxon>
        <taxon>Viridiplantae</taxon>
        <taxon>Streptophyta</taxon>
        <taxon>Embryophyta</taxon>
        <taxon>Tracheophyta</taxon>
        <taxon>Spermatophyta</taxon>
        <taxon>Magnoliopsida</taxon>
        <taxon>eudicotyledons</taxon>
        <taxon>Gunneridae</taxon>
        <taxon>Pentapetalae</taxon>
        <taxon>rosids</taxon>
        <taxon>fabids</taxon>
        <taxon>Fabales</taxon>
        <taxon>Fabaceae</taxon>
        <taxon>Papilionoideae</taxon>
        <taxon>50 kb inversion clade</taxon>
        <taxon>NPAAA clade</taxon>
        <taxon>Hologalegina</taxon>
        <taxon>IRL clade</taxon>
        <taxon>Trifolieae</taxon>
        <taxon>Trifolium</taxon>
    </lineage>
</organism>
<feature type="compositionally biased region" description="Polar residues" evidence="1">
    <location>
        <begin position="8"/>
        <end position="24"/>
    </location>
</feature>